<gene>
    <name evidence="1" type="primary">thiS</name>
    <name evidence="2" type="ORF">ERS686654_00663</name>
    <name evidence="1" type="ORF">ERS739220_00560</name>
    <name evidence="3" type="ORF">ERS739223_01404</name>
</gene>
<accession>A0A2S5J923</accession>
<dbReference type="EMBL" id="FAVC01000002">
    <property type="protein sequence ID" value="CUU88296.1"/>
    <property type="molecule type" value="Genomic_DNA"/>
</dbReference>
<organism evidence="1 6">
    <name type="scientific">Campylobacter hyointestinalis subsp. hyointestinalis</name>
    <dbReference type="NCBI Taxonomy" id="91352"/>
    <lineage>
        <taxon>Bacteria</taxon>
        <taxon>Pseudomonadati</taxon>
        <taxon>Campylobacterota</taxon>
        <taxon>Epsilonproteobacteria</taxon>
        <taxon>Campylobacterales</taxon>
        <taxon>Campylobacteraceae</taxon>
        <taxon>Campylobacter</taxon>
    </lineage>
</organism>
<dbReference type="InterPro" id="IPR012675">
    <property type="entry name" value="Beta-grasp_dom_sf"/>
</dbReference>
<dbReference type="SUPFAM" id="SSF54285">
    <property type="entry name" value="MoaD/ThiS"/>
    <property type="match status" value="1"/>
</dbReference>
<dbReference type="Pfam" id="PF02597">
    <property type="entry name" value="ThiS"/>
    <property type="match status" value="1"/>
</dbReference>
<comment type="caution">
    <text evidence="1">The sequence shown here is derived from an EMBL/GenBank/DDBJ whole genome shotgun (WGS) entry which is preliminary data.</text>
</comment>
<evidence type="ECO:0000313" key="1">
    <source>
        <dbReference type="EMBL" id="CUU74007.1"/>
    </source>
</evidence>
<dbReference type="InterPro" id="IPR016155">
    <property type="entry name" value="Mopterin_synth/thiamin_S_b"/>
</dbReference>
<evidence type="ECO:0000313" key="3">
    <source>
        <dbReference type="EMBL" id="CUU88296.1"/>
    </source>
</evidence>
<proteinExistence type="predicted"/>
<reference evidence="4 5" key="1">
    <citation type="submission" date="2015-11" db="EMBL/GenBank/DDBJ databases">
        <authorList>
            <consortium name="Pathogen Informatics"/>
        </authorList>
    </citation>
    <scope>NUCLEOTIDE SEQUENCE [LARGE SCALE GENOMIC DNA]</scope>
    <source>
        <strain evidence="2 4">006A-0059</strain>
        <strain evidence="1 6">006A-0191</strain>
        <strain evidence="3 5">007A-0283</strain>
    </source>
</reference>
<keyword evidence="4" id="KW-1185">Reference proteome</keyword>
<evidence type="ECO:0000313" key="4">
    <source>
        <dbReference type="Proteomes" id="UP000052237"/>
    </source>
</evidence>
<dbReference type="PANTHER" id="PTHR34472:SF1">
    <property type="entry name" value="SULFUR CARRIER PROTEIN THIS"/>
    <property type="match status" value="1"/>
</dbReference>
<dbReference type="RefSeq" id="WP_034963702.1">
    <property type="nucleotide sequence ID" value="NZ_CBCRTP010000007.1"/>
</dbReference>
<dbReference type="InterPro" id="IPR010035">
    <property type="entry name" value="Thi_S"/>
</dbReference>
<name>A0A2S5J923_CAMHY</name>
<dbReference type="Gene3D" id="3.10.20.30">
    <property type="match status" value="1"/>
</dbReference>
<dbReference type="AlphaFoldDB" id="A0A2S5J923"/>
<dbReference type="Proteomes" id="UP000052237">
    <property type="component" value="Unassembled WGS sequence"/>
</dbReference>
<dbReference type="EMBL" id="FAUW01000001">
    <property type="protein sequence ID" value="CUU74007.1"/>
    <property type="molecule type" value="Genomic_DNA"/>
</dbReference>
<protein>
    <submittedName>
        <fullName evidence="1">Thiamine biosynthesis protein ThiS</fullName>
    </submittedName>
</protein>
<dbReference type="PANTHER" id="PTHR34472">
    <property type="entry name" value="SULFUR CARRIER PROTEIN THIS"/>
    <property type="match status" value="1"/>
</dbReference>
<evidence type="ECO:0000313" key="5">
    <source>
        <dbReference type="Proteomes" id="UP000052245"/>
    </source>
</evidence>
<dbReference type="NCBIfam" id="TIGR01683">
    <property type="entry name" value="thiS"/>
    <property type="match status" value="1"/>
</dbReference>
<dbReference type="Proteomes" id="UP000052245">
    <property type="component" value="Unassembled WGS sequence"/>
</dbReference>
<evidence type="ECO:0000313" key="6">
    <source>
        <dbReference type="Proteomes" id="UP000052257"/>
    </source>
</evidence>
<sequence length="66" mass="7568">MNIKVNSNIVEVAKSISLKQWLEQNGYNLELIAVECNKEIVRKTKWEEFLLEPDMSLEIVEFVGGG</sequence>
<dbReference type="CDD" id="cd00565">
    <property type="entry name" value="Ubl_ThiS"/>
    <property type="match status" value="1"/>
</dbReference>
<dbReference type="InterPro" id="IPR003749">
    <property type="entry name" value="ThiS/MoaD-like"/>
</dbReference>
<accession>A0A0S4RSM9</accession>
<dbReference type="Proteomes" id="UP000052257">
    <property type="component" value="Unassembled WGS sequence"/>
</dbReference>
<dbReference type="EMBL" id="FAVB01000002">
    <property type="protein sequence ID" value="CUU75621.1"/>
    <property type="molecule type" value="Genomic_DNA"/>
</dbReference>
<evidence type="ECO:0000313" key="2">
    <source>
        <dbReference type="EMBL" id="CUU75621.1"/>
    </source>
</evidence>